<dbReference type="InterPro" id="IPR007000">
    <property type="entry name" value="PLipase_B-like"/>
</dbReference>
<dbReference type="AlphaFoldDB" id="A0AAD9MG15"/>
<dbReference type="PROSITE" id="PS51257">
    <property type="entry name" value="PROKAR_LIPOPROTEIN"/>
    <property type="match status" value="1"/>
</dbReference>
<feature type="chain" id="PRO_5041778148" description="Phospholipase B-like" evidence="7">
    <location>
        <begin position="28"/>
        <end position="563"/>
    </location>
</feature>
<dbReference type="EMBL" id="JASFZW010000013">
    <property type="protein sequence ID" value="KAK2075884.1"/>
    <property type="molecule type" value="Genomic_DNA"/>
</dbReference>
<dbReference type="Proteomes" id="UP001255856">
    <property type="component" value="Unassembled WGS sequence"/>
</dbReference>
<keyword evidence="4 7" id="KW-0442">Lipid degradation</keyword>
<keyword evidence="3 7" id="KW-0378">Hydrolase</keyword>
<keyword evidence="9" id="KW-1185">Reference proteome</keyword>
<evidence type="ECO:0000256" key="5">
    <source>
        <dbReference type="ARBA" id="ARBA00023098"/>
    </source>
</evidence>
<dbReference type="EC" id="3.1.1.-" evidence="7"/>
<keyword evidence="2 7" id="KW-0732">Signal</keyword>
<evidence type="ECO:0000313" key="8">
    <source>
        <dbReference type="EMBL" id="KAK2075884.1"/>
    </source>
</evidence>
<accession>A0AAD9MG15</accession>
<evidence type="ECO:0000313" key="9">
    <source>
        <dbReference type="Proteomes" id="UP001255856"/>
    </source>
</evidence>
<dbReference type="Pfam" id="PF04916">
    <property type="entry name" value="Phospholip_B"/>
    <property type="match status" value="1"/>
</dbReference>
<dbReference type="GO" id="GO:0005576">
    <property type="term" value="C:extracellular region"/>
    <property type="evidence" value="ECO:0007669"/>
    <property type="project" value="TreeGrafter"/>
</dbReference>
<proteinExistence type="inferred from homology"/>
<dbReference type="PANTHER" id="PTHR12370">
    <property type="entry name" value="PHOSPHOLIPASE B-RELATED"/>
    <property type="match status" value="1"/>
</dbReference>
<keyword evidence="5 7" id="KW-0443">Lipid metabolism</keyword>
<reference evidence="8" key="1">
    <citation type="submission" date="2021-01" db="EMBL/GenBank/DDBJ databases">
        <authorList>
            <person name="Eckstrom K.M.E."/>
        </authorList>
    </citation>
    <scope>NUCLEOTIDE SEQUENCE</scope>
    <source>
        <strain evidence="8">UVCC 0001</strain>
    </source>
</reference>
<comment type="function">
    <text evidence="7">Putative phospholipase.</text>
</comment>
<dbReference type="GO" id="GO:0004620">
    <property type="term" value="F:phospholipase activity"/>
    <property type="evidence" value="ECO:0007669"/>
    <property type="project" value="InterPro"/>
</dbReference>
<evidence type="ECO:0000256" key="7">
    <source>
        <dbReference type="RuleBase" id="RU364138"/>
    </source>
</evidence>
<evidence type="ECO:0000256" key="4">
    <source>
        <dbReference type="ARBA" id="ARBA00022963"/>
    </source>
</evidence>
<evidence type="ECO:0000256" key="6">
    <source>
        <dbReference type="ARBA" id="ARBA00023180"/>
    </source>
</evidence>
<evidence type="ECO:0000256" key="3">
    <source>
        <dbReference type="ARBA" id="ARBA00022801"/>
    </source>
</evidence>
<sequence>MVTGVRAMAVWVVALLVLGCHIEFANHGCTDALAEAAFQPGNGTRSGWAQLSVSTASGVSDRDQLEAAGVLEGYLTAFEIYAHWHNVLGTFKISEAQEEWLLEQQQWSEENVRVHGKRSEAWRAVGLTLAQLEGLVRGYQQRRAHEIGLHGQTPLPPLGLLEFLKISAVGDLGDIAKAIAERSQGAVQGYENSSPDEHLLREFEGMTPEQVVAEVARSGHCSAIVRVTPDLSDIFLGHSAWFTFGGMVRIFKHYTFGLADVSLPLRGMSFSSYPGELSSDDDFYLLDTGLAVLQTTNRVFNRSLFAATTPQTLPSWQRERAACWRARAGADWAAALAEHNSGTGEQPDLPAGLLTVVEQIPGHVAVRDGTAQLVRGYWPSYNIPSDPRVYEASGYRGAQAALRRRGLAWAAAADALSYQRAPRAAIFRRDAASALDLAGMQALMRSNNWPHEPLGGGGAYSALCARGDVDARDPTPYGCYDSKVTTWRGALRRQALAVNGPTSTTDIPPFDWRAVNATISAQNPHILQPDRFDYRFGLVTPDPAAWEDADPGPDPWQAMGEAF</sequence>
<dbReference type="GO" id="GO:0009395">
    <property type="term" value="P:phospholipid catabolic process"/>
    <property type="evidence" value="ECO:0007669"/>
    <property type="project" value="TreeGrafter"/>
</dbReference>
<protein>
    <recommendedName>
        <fullName evidence="7">Phospholipase B-like</fullName>
        <ecNumber evidence="7">3.1.1.-</ecNumber>
    </recommendedName>
</protein>
<dbReference type="PANTHER" id="PTHR12370:SF3">
    <property type="entry name" value="PHOSPHOLIPASE B-LIKE 2-RELATED"/>
    <property type="match status" value="1"/>
</dbReference>
<gene>
    <name evidence="8" type="ORF">QBZ16_001626</name>
</gene>
<comment type="similarity">
    <text evidence="1 7">Belongs to the phospholipase B-like family.</text>
</comment>
<name>A0AAD9MG15_PROWI</name>
<evidence type="ECO:0000256" key="1">
    <source>
        <dbReference type="ARBA" id="ARBA00007835"/>
    </source>
</evidence>
<keyword evidence="6" id="KW-0325">Glycoprotein</keyword>
<evidence type="ECO:0000256" key="2">
    <source>
        <dbReference type="ARBA" id="ARBA00022729"/>
    </source>
</evidence>
<comment type="caution">
    <text evidence="8">The sequence shown here is derived from an EMBL/GenBank/DDBJ whole genome shotgun (WGS) entry which is preliminary data.</text>
</comment>
<organism evidence="8 9">
    <name type="scientific">Prototheca wickerhamii</name>
    <dbReference type="NCBI Taxonomy" id="3111"/>
    <lineage>
        <taxon>Eukaryota</taxon>
        <taxon>Viridiplantae</taxon>
        <taxon>Chlorophyta</taxon>
        <taxon>core chlorophytes</taxon>
        <taxon>Trebouxiophyceae</taxon>
        <taxon>Chlorellales</taxon>
        <taxon>Chlorellaceae</taxon>
        <taxon>Prototheca</taxon>
    </lineage>
</organism>
<feature type="signal peptide" evidence="7">
    <location>
        <begin position="1"/>
        <end position="27"/>
    </location>
</feature>
<dbReference type="Gene3D" id="3.60.60.30">
    <property type="match status" value="1"/>
</dbReference>